<evidence type="ECO:0000256" key="4">
    <source>
        <dbReference type="ARBA" id="ARBA00016009"/>
    </source>
</evidence>
<comment type="function">
    <text evidence="7">Component of the EKC/KEOPS complex that is required for the formation of a threonylcarbamoyl group on adenosine at position 37 (t(6)A37) in tRNAs that read codons beginning with adenine. The complex is probably involved in the transfer of the threonylcarbamoyl moiety of threonylcarbamoyl-AMP (TC-AMP) to the N6 group of A37. CGI121 acts as an allosteric effector that regulates the t(6)A activity of the complex. The EKC/KEOPS complex also promotes both telomere uncapping and telomere elongation. The complex is required for efficient recruitment of transcriptional coactivators. CGI121 is not required for tRNA modification.</text>
</comment>
<dbReference type="GO" id="GO:0005634">
    <property type="term" value="C:nucleus"/>
    <property type="evidence" value="ECO:0007669"/>
    <property type="project" value="UniProtKB-SubCell"/>
</dbReference>
<comment type="subcellular location">
    <subcellularLocation>
        <location evidence="1">Nucleus</location>
    </subcellularLocation>
</comment>
<dbReference type="Proteomes" id="UP000250140">
    <property type="component" value="Unassembled WGS sequence"/>
</dbReference>
<protein>
    <recommendedName>
        <fullName evidence="4">EKC/KEOPS complex subunit CGI121</fullName>
    </recommendedName>
    <alternativeName>
        <fullName evidence="3">EKC/KEOPS complex subunit cgi121</fullName>
    </alternativeName>
</protein>
<evidence type="ECO:0000256" key="2">
    <source>
        <dbReference type="ARBA" id="ARBA00005546"/>
    </source>
</evidence>
<evidence type="ECO:0000256" key="8">
    <source>
        <dbReference type="RuleBase" id="RU004398"/>
    </source>
</evidence>
<proteinExistence type="inferred from homology"/>
<evidence type="ECO:0000256" key="3">
    <source>
        <dbReference type="ARBA" id="ARBA00015316"/>
    </source>
</evidence>
<dbReference type="GO" id="GO:0005829">
    <property type="term" value="C:cytosol"/>
    <property type="evidence" value="ECO:0007669"/>
    <property type="project" value="TreeGrafter"/>
</dbReference>
<evidence type="ECO:0000256" key="6">
    <source>
        <dbReference type="ARBA" id="ARBA00023242"/>
    </source>
</evidence>
<dbReference type="GO" id="GO:0000408">
    <property type="term" value="C:EKC/KEOPS complex"/>
    <property type="evidence" value="ECO:0007669"/>
    <property type="project" value="TreeGrafter"/>
</dbReference>
<accession>A0A8E2FAL4</accession>
<comment type="similarity">
    <text evidence="2 8">Belongs to the CGI121/TPRKB family.</text>
</comment>
<evidence type="ECO:0000256" key="7">
    <source>
        <dbReference type="ARBA" id="ARBA00025043"/>
    </source>
</evidence>
<sequence>MALVQTFHLPHFPAHPTYISLFRDVENVNFLRQQLLEANAEFEYAFLDATMILSTTHVLAAVFRALNDMLNNRLKSRNVHSEVVFSLSPNNNIAESFRRFGINDTTRTLLAIKISTNLNVTAEGVERHLSSSITGVAIPFTNDALADITDLAKVRRIYKLDTGNANSNGSAGKKGKRDKSADERIEIESVVLGIMALKGS</sequence>
<dbReference type="PANTHER" id="PTHR15840">
    <property type="entry name" value="CGI-121 FAMILY MEMBER"/>
    <property type="match status" value="1"/>
</dbReference>
<reference evidence="9 10" key="1">
    <citation type="journal article" date="2016" name="Nat. Commun.">
        <title>Ectomycorrhizal ecology is imprinted in the genome of the dominant symbiotic fungus Cenococcum geophilum.</title>
        <authorList>
            <consortium name="DOE Joint Genome Institute"/>
            <person name="Peter M."/>
            <person name="Kohler A."/>
            <person name="Ohm R.A."/>
            <person name="Kuo A."/>
            <person name="Krutzmann J."/>
            <person name="Morin E."/>
            <person name="Arend M."/>
            <person name="Barry K.W."/>
            <person name="Binder M."/>
            <person name="Choi C."/>
            <person name="Clum A."/>
            <person name="Copeland A."/>
            <person name="Grisel N."/>
            <person name="Haridas S."/>
            <person name="Kipfer T."/>
            <person name="LaButti K."/>
            <person name="Lindquist E."/>
            <person name="Lipzen A."/>
            <person name="Maire R."/>
            <person name="Meier B."/>
            <person name="Mihaltcheva S."/>
            <person name="Molinier V."/>
            <person name="Murat C."/>
            <person name="Poggeler S."/>
            <person name="Quandt C.A."/>
            <person name="Sperisen C."/>
            <person name="Tritt A."/>
            <person name="Tisserant E."/>
            <person name="Crous P.W."/>
            <person name="Henrissat B."/>
            <person name="Nehls U."/>
            <person name="Egli S."/>
            <person name="Spatafora J.W."/>
            <person name="Grigoriev I.V."/>
            <person name="Martin F.M."/>
        </authorList>
    </citation>
    <scope>NUCLEOTIDE SEQUENCE [LARGE SCALE GENOMIC DNA]</scope>
    <source>
        <strain evidence="9 10">CBS 207.34</strain>
    </source>
</reference>
<gene>
    <name evidence="9" type="ORF">AOQ84DRAFT_283768</name>
</gene>
<dbReference type="EMBL" id="KV748782">
    <property type="protein sequence ID" value="OCL13121.1"/>
    <property type="molecule type" value="Genomic_DNA"/>
</dbReference>
<keyword evidence="10" id="KW-1185">Reference proteome</keyword>
<dbReference type="GO" id="GO:0002949">
    <property type="term" value="P:tRNA threonylcarbamoyladenosine modification"/>
    <property type="evidence" value="ECO:0007669"/>
    <property type="project" value="TreeGrafter"/>
</dbReference>
<evidence type="ECO:0000313" key="9">
    <source>
        <dbReference type="EMBL" id="OCL13121.1"/>
    </source>
</evidence>
<dbReference type="SUPFAM" id="SSF143870">
    <property type="entry name" value="PF0523-like"/>
    <property type="match status" value="1"/>
</dbReference>
<organism evidence="9 10">
    <name type="scientific">Glonium stellatum</name>
    <dbReference type="NCBI Taxonomy" id="574774"/>
    <lineage>
        <taxon>Eukaryota</taxon>
        <taxon>Fungi</taxon>
        <taxon>Dikarya</taxon>
        <taxon>Ascomycota</taxon>
        <taxon>Pezizomycotina</taxon>
        <taxon>Dothideomycetes</taxon>
        <taxon>Pleosporomycetidae</taxon>
        <taxon>Gloniales</taxon>
        <taxon>Gloniaceae</taxon>
        <taxon>Glonium</taxon>
    </lineage>
</organism>
<dbReference type="Gene3D" id="3.30.2380.10">
    <property type="entry name" value="CGI121/TPRKB"/>
    <property type="match status" value="1"/>
</dbReference>
<dbReference type="OrthoDB" id="329139at2759"/>
<dbReference type="InterPro" id="IPR013926">
    <property type="entry name" value="CGI121/TPRKB"/>
</dbReference>
<keyword evidence="5" id="KW-0819">tRNA processing</keyword>
<evidence type="ECO:0000313" key="10">
    <source>
        <dbReference type="Proteomes" id="UP000250140"/>
    </source>
</evidence>
<evidence type="ECO:0000256" key="5">
    <source>
        <dbReference type="ARBA" id="ARBA00022694"/>
    </source>
</evidence>
<keyword evidence="6 8" id="KW-0539">Nucleus</keyword>
<dbReference type="InterPro" id="IPR036504">
    <property type="entry name" value="CGI121/TPRKB_sf"/>
</dbReference>
<evidence type="ECO:0000256" key="1">
    <source>
        <dbReference type="ARBA" id="ARBA00004123"/>
    </source>
</evidence>
<name>A0A8E2FAL4_9PEZI</name>
<dbReference type="AlphaFoldDB" id="A0A8E2FAL4"/>
<dbReference type="PANTHER" id="PTHR15840:SF10">
    <property type="entry name" value="EKC_KEOPS COMPLEX SUBUNIT TPRKB"/>
    <property type="match status" value="1"/>
</dbReference>
<dbReference type="Pfam" id="PF08617">
    <property type="entry name" value="CGI-121"/>
    <property type="match status" value="1"/>
</dbReference>